<sequence>MSDDAAADGPATLIASRVVRADRTEAFEAWAARIDQAAAEAPGHLGTVRLEQTGGVVHLLYRFEDAAALERWEASDRYRALQAEGDELAVPRRVTGTGTSVRFALPGEADAANWKKWLLTWIAVFPLLVAFNTGLRALPVELPLIVQLALTSLVVTATLTWVILPRVTRWAKPWILSEDGEARTPG</sequence>
<dbReference type="Proteomes" id="UP000198824">
    <property type="component" value="Unassembled WGS sequence"/>
</dbReference>
<keyword evidence="4" id="KW-1185">Reference proteome</keyword>
<dbReference type="AlphaFoldDB" id="A0A1I6M9K0"/>
<dbReference type="EMBL" id="FOZG01000003">
    <property type="protein sequence ID" value="SFS12331.1"/>
    <property type="molecule type" value="Genomic_DNA"/>
</dbReference>
<dbReference type="Gene3D" id="3.30.70.100">
    <property type="match status" value="1"/>
</dbReference>
<name>A0A1I6M9K0_9SPHN</name>
<dbReference type="PANTHER" id="PTHR40057:SF1">
    <property type="entry name" value="SLR1162 PROTEIN"/>
    <property type="match status" value="1"/>
</dbReference>
<dbReference type="STRING" id="1166337.SAMN05192580_3719"/>
<evidence type="ECO:0000259" key="2">
    <source>
        <dbReference type="Pfam" id="PF03992"/>
    </source>
</evidence>
<feature type="transmembrane region" description="Helical" evidence="1">
    <location>
        <begin position="144"/>
        <end position="164"/>
    </location>
</feature>
<gene>
    <name evidence="3" type="ORF">SAMN05192580_3719</name>
</gene>
<keyword evidence="1" id="KW-0472">Membrane</keyword>
<proteinExistence type="predicted"/>
<reference evidence="3 4" key="1">
    <citation type="submission" date="2016-10" db="EMBL/GenBank/DDBJ databases">
        <authorList>
            <person name="de Groot N.N."/>
        </authorList>
    </citation>
    <scope>NUCLEOTIDE SEQUENCE [LARGE SCALE GENOMIC DNA]</scope>
    <source>
        <strain evidence="3 4">S5-249</strain>
    </source>
</reference>
<feature type="transmembrane region" description="Helical" evidence="1">
    <location>
        <begin position="118"/>
        <end position="138"/>
    </location>
</feature>
<evidence type="ECO:0000256" key="1">
    <source>
        <dbReference type="SAM" id="Phobius"/>
    </source>
</evidence>
<dbReference type="OrthoDB" id="7574297at2"/>
<dbReference type="Pfam" id="PF03992">
    <property type="entry name" value="ABM"/>
    <property type="match status" value="1"/>
</dbReference>
<organism evidence="3 4">
    <name type="scientific">Sphingomonas jatrophae</name>
    <dbReference type="NCBI Taxonomy" id="1166337"/>
    <lineage>
        <taxon>Bacteria</taxon>
        <taxon>Pseudomonadati</taxon>
        <taxon>Pseudomonadota</taxon>
        <taxon>Alphaproteobacteria</taxon>
        <taxon>Sphingomonadales</taxon>
        <taxon>Sphingomonadaceae</taxon>
        <taxon>Sphingomonas</taxon>
    </lineage>
</organism>
<keyword evidence="1" id="KW-0812">Transmembrane</keyword>
<evidence type="ECO:0000313" key="3">
    <source>
        <dbReference type="EMBL" id="SFS12331.1"/>
    </source>
</evidence>
<protein>
    <recommendedName>
        <fullName evidence="2">ABM domain-containing protein</fullName>
    </recommendedName>
</protein>
<feature type="domain" description="ABM" evidence="2">
    <location>
        <begin position="13"/>
        <end position="83"/>
    </location>
</feature>
<dbReference type="InterPro" id="IPR007138">
    <property type="entry name" value="ABM_dom"/>
</dbReference>
<dbReference type="InterPro" id="IPR038762">
    <property type="entry name" value="ABM_predict"/>
</dbReference>
<dbReference type="InterPro" id="IPR011008">
    <property type="entry name" value="Dimeric_a/b-barrel"/>
</dbReference>
<dbReference type="SUPFAM" id="SSF54909">
    <property type="entry name" value="Dimeric alpha+beta barrel"/>
    <property type="match status" value="1"/>
</dbReference>
<accession>A0A1I6M9K0</accession>
<keyword evidence="1" id="KW-1133">Transmembrane helix</keyword>
<evidence type="ECO:0000313" key="4">
    <source>
        <dbReference type="Proteomes" id="UP000198824"/>
    </source>
</evidence>
<dbReference type="PANTHER" id="PTHR40057">
    <property type="entry name" value="SLR1162 PROTEIN"/>
    <property type="match status" value="1"/>
</dbReference>